<dbReference type="Proteomes" id="UP000718593">
    <property type="component" value="Unassembled WGS sequence"/>
</dbReference>
<dbReference type="PANTHER" id="PTHR35861:SF1">
    <property type="entry name" value="PHAGE TAIL SHEATH PROTEIN"/>
    <property type="match status" value="1"/>
</dbReference>
<feature type="domain" description="Tail sheath protein C-terminal" evidence="2">
    <location>
        <begin position="8"/>
        <end position="81"/>
    </location>
</feature>
<evidence type="ECO:0000259" key="2">
    <source>
        <dbReference type="Pfam" id="PF17482"/>
    </source>
</evidence>
<comment type="caution">
    <text evidence="3">The sequence shown here is derived from an EMBL/GenBank/DDBJ whole genome shotgun (WGS) entry which is preliminary data.</text>
</comment>
<dbReference type="Pfam" id="PF17482">
    <property type="entry name" value="Phage_sheath_1C"/>
    <property type="match status" value="1"/>
</dbReference>
<comment type="similarity">
    <text evidence="1">Belongs to the myoviridae tail sheath protein family.</text>
</comment>
<feature type="non-terminal residue" evidence="3">
    <location>
        <position position="1"/>
    </location>
</feature>
<evidence type="ECO:0000313" key="3">
    <source>
        <dbReference type="EMBL" id="MBF1165854.1"/>
    </source>
</evidence>
<evidence type="ECO:0000256" key="1">
    <source>
        <dbReference type="ARBA" id="ARBA00008005"/>
    </source>
</evidence>
<organism evidence="3 4">
    <name type="scientific">Dechloromonas agitata</name>
    <dbReference type="NCBI Taxonomy" id="73030"/>
    <lineage>
        <taxon>Bacteria</taxon>
        <taxon>Pseudomonadati</taxon>
        <taxon>Pseudomonadota</taxon>
        <taxon>Betaproteobacteria</taxon>
        <taxon>Rhodocyclales</taxon>
        <taxon>Azonexaceae</taxon>
        <taxon>Dechloromonas</taxon>
    </lineage>
</organism>
<reference evidence="3" key="1">
    <citation type="submission" date="2020-04" db="EMBL/GenBank/DDBJ databases">
        <title>Deep metagenomics examines the oral microbiome during advanced dental caries in children, revealing novel taxa and co-occurrences with host molecules.</title>
        <authorList>
            <person name="Baker J.L."/>
            <person name="Morton J.T."/>
            <person name="Dinis M."/>
            <person name="Alvarez R."/>
            <person name="Tran N.C."/>
            <person name="Knight R."/>
            <person name="Edlund A."/>
        </authorList>
    </citation>
    <scope>NUCLEOTIDE SEQUENCE</scope>
    <source>
        <strain evidence="3">JCVI_32_bin.24</strain>
    </source>
</reference>
<dbReference type="InterPro" id="IPR052042">
    <property type="entry name" value="Tail_sheath_structural"/>
</dbReference>
<dbReference type="EMBL" id="JABZMI010000291">
    <property type="protein sequence ID" value="MBF1165854.1"/>
    <property type="molecule type" value="Genomic_DNA"/>
</dbReference>
<protein>
    <submittedName>
        <fullName evidence="3">Phage tail sheath family protein</fullName>
    </submittedName>
</protein>
<dbReference type="AlphaFoldDB" id="A0A930FZX1"/>
<gene>
    <name evidence="3" type="ORF">HXL68_12550</name>
</gene>
<accession>A0A930FZX1</accession>
<dbReference type="PANTHER" id="PTHR35861">
    <property type="match status" value="1"/>
</dbReference>
<name>A0A930FZX1_9RHOO</name>
<proteinExistence type="inferred from homology"/>
<evidence type="ECO:0000313" key="4">
    <source>
        <dbReference type="Proteomes" id="UP000718593"/>
    </source>
</evidence>
<sequence>RYSMLQFVDKNVTNALIESVVESVNQLIRKLIGDEALLGGECWYDPARNPQTQLEQGHVLFSYKLTVPLPFERGTFETEITGEYLATLGGTQ</sequence>
<dbReference type="InterPro" id="IPR020287">
    <property type="entry name" value="Tail_sheath_C"/>
</dbReference>